<comment type="caution">
    <text evidence="2">The sequence shown here is derived from an EMBL/GenBank/DDBJ whole genome shotgun (WGS) entry which is preliminary data.</text>
</comment>
<dbReference type="EMBL" id="UPSH01000001">
    <property type="protein sequence ID" value="VBB18270.1"/>
    <property type="molecule type" value="Genomic_DNA"/>
</dbReference>
<feature type="region of interest" description="Disordered" evidence="1">
    <location>
        <begin position="215"/>
        <end position="237"/>
    </location>
</feature>
<name>A0A5K0U8X5_9VIRU</name>
<gene>
    <name evidence="2" type="ORF">YASMINEVIRUS_733</name>
</gene>
<dbReference type="Proteomes" id="UP000594342">
    <property type="component" value="Unassembled WGS sequence"/>
</dbReference>
<organism evidence="2 3">
    <name type="scientific">Yasminevirus sp. GU-2018</name>
    <dbReference type="NCBI Taxonomy" id="2420051"/>
    <lineage>
        <taxon>Viruses</taxon>
        <taxon>Varidnaviria</taxon>
        <taxon>Bamfordvirae</taxon>
        <taxon>Nucleocytoviricota</taxon>
        <taxon>Megaviricetes</taxon>
        <taxon>Imitervirales</taxon>
        <taxon>Mimiviridae</taxon>
        <taxon>Klosneuvirinae</taxon>
        <taxon>Yasminevirus</taxon>
        <taxon>Yasminevirus saudimassiliense</taxon>
    </lineage>
</organism>
<accession>A0A5K0U8X5</accession>
<evidence type="ECO:0000313" key="2">
    <source>
        <dbReference type="EMBL" id="VBB18270.1"/>
    </source>
</evidence>
<keyword evidence="3" id="KW-1185">Reference proteome</keyword>
<evidence type="ECO:0000313" key="3">
    <source>
        <dbReference type="Proteomes" id="UP000594342"/>
    </source>
</evidence>
<proteinExistence type="predicted"/>
<evidence type="ECO:0000256" key="1">
    <source>
        <dbReference type="SAM" id="MobiDB-lite"/>
    </source>
</evidence>
<sequence>MALHAGHFSNPRYDKCAYPEDLYDSTAPYEYVMNPDRIHNCNGCLTTFGPRGSLMGAGVSSPTGDVIAAAQQNIDVDSVMSNRNVPLSRCKRGKVNPVNVTKIKTKHLPVCNDYLDGQHSRMTDPAMFYRGAPINRFYDLNKDPQANIFYDWAINTSLEARDNYIPELPEPLTDVDMVPNRRKDDRWVPCSIALDANGNCGTDCKNRCERKARMSRNHKNNTLNQRKYQGKELAQRD</sequence>
<reference evidence="2 3" key="1">
    <citation type="submission" date="2018-10" db="EMBL/GenBank/DDBJ databases">
        <authorList>
            <consortium name="IHU Genomes"/>
        </authorList>
    </citation>
    <scope>NUCLEOTIDE SEQUENCE [LARGE SCALE GENOMIC DNA]</scope>
    <source>
        <strain evidence="2 3">A1</strain>
    </source>
</reference>
<protein>
    <submittedName>
        <fullName evidence="2">Uncharacterized protein</fullName>
    </submittedName>
</protein>